<evidence type="ECO:0000313" key="2">
    <source>
        <dbReference type="Proteomes" id="UP000494218"/>
    </source>
</evidence>
<reference evidence="1 2" key="1">
    <citation type="submission" date="2019-09" db="EMBL/GenBank/DDBJ databases">
        <authorList>
            <person name="Depoorter E."/>
        </authorList>
    </citation>
    <scope>NUCLEOTIDE SEQUENCE [LARGE SCALE GENOMIC DNA]</scope>
    <source>
        <strain evidence="1">LMG 23254</strain>
    </source>
</reference>
<proteinExistence type="predicted"/>
<dbReference type="AlphaFoldDB" id="A0A6P2GV59"/>
<protein>
    <submittedName>
        <fullName evidence="1">Uncharacterized protein</fullName>
    </submittedName>
</protein>
<dbReference type="EMBL" id="CABVPW010000001">
    <property type="protein sequence ID" value="VWB07215.1"/>
    <property type="molecule type" value="Genomic_DNA"/>
</dbReference>
<accession>A0A6P2GV59</accession>
<name>A0A6P2GV59_BURL3</name>
<organism evidence="1 2">
    <name type="scientific">Burkholderia lata (strain ATCC 17760 / DSM 23089 / LMG 22485 / NCIMB 9086 / R18194 / 383)</name>
    <dbReference type="NCBI Taxonomy" id="482957"/>
    <lineage>
        <taxon>Bacteria</taxon>
        <taxon>Pseudomonadati</taxon>
        <taxon>Pseudomonadota</taxon>
        <taxon>Betaproteobacteria</taxon>
        <taxon>Burkholderiales</taxon>
        <taxon>Burkholderiaceae</taxon>
        <taxon>Burkholderia</taxon>
        <taxon>Burkholderia cepacia complex</taxon>
    </lineage>
</organism>
<gene>
    <name evidence="1" type="ORF">BLA23254_00156</name>
</gene>
<evidence type="ECO:0000313" key="1">
    <source>
        <dbReference type="EMBL" id="VWB07215.1"/>
    </source>
</evidence>
<dbReference type="Proteomes" id="UP000494218">
    <property type="component" value="Unassembled WGS sequence"/>
</dbReference>
<sequence>MKCTVKPIFFCTVPVAADELGLGNLKSIEITLDGFETRPTTSLNHSDVATAHISTRDAVRRPHVCRSGRSAEGSCFTDGEDTGATDIRRECRAASGIDKRCVHSCRYRIRRMSRDGSARESAESRSWALADELSAGRSSGSWRSSCHQPAHSYRRARAGHCGVRRAGHPGARRHVTGCVHADGPRCRRGFVCASIRCHADACGSLVDACSEQGACVAHLGCRGPFRPRRRWPAHRRRDAECPIRGDRRMWSFPDSGAAGAMHGDRARVVEGVGAGLSRALGAGHVSSCMGQQKPRAD</sequence>